<keyword evidence="3 4" id="KW-0539">Nucleus</keyword>
<dbReference type="AlphaFoldDB" id="A0AAV7GYP3"/>
<dbReference type="GO" id="GO:0005634">
    <property type="term" value="C:nucleus"/>
    <property type="evidence" value="ECO:0007669"/>
    <property type="project" value="UniProtKB-SubCell"/>
</dbReference>
<evidence type="ECO:0000256" key="3">
    <source>
        <dbReference type="ARBA" id="ARBA00023242"/>
    </source>
</evidence>
<feature type="region of interest" description="Disordered" evidence="5">
    <location>
        <begin position="130"/>
        <end position="163"/>
    </location>
</feature>
<proteinExistence type="predicted"/>
<dbReference type="EMBL" id="JAGFBR010000009">
    <property type="protein sequence ID" value="KAH0461846.1"/>
    <property type="molecule type" value="Genomic_DNA"/>
</dbReference>
<protein>
    <recommendedName>
        <fullName evidence="6">HMG box domain-containing protein</fullName>
    </recommendedName>
</protein>
<comment type="subcellular location">
    <subcellularLocation>
        <location evidence="1">Nucleus</location>
    </subcellularLocation>
</comment>
<dbReference type="CDD" id="cd22005">
    <property type="entry name" value="HMG-box_AtHMGB1-like"/>
    <property type="match status" value="1"/>
</dbReference>
<dbReference type="InterPro" id="IPR009071">
    <property type="entry name" value="HMG_box_dom"/>
</dbReference>
<dbReference type="Pfam" id="PF00505">
    <property type="entry name" value="HMG_box"/>
    <property type="match status" value="1"/>
</dbReference>
<evidence type="ECO:0000256" key="5">
    <source>
        <dbReference type="SAM" id="MobiDB-lite"/>
    </source>
</evidence>
<dbReference type="PANTHER" id="PTHR46261">
    <property type="entry name" value="HIGH MOBILITY GROUP B PROTEIN 4-RELATED"/>
    <property type="match status" value="1"/>
</dbReference>
<sequence length="189" mass="20954">MRANDFPLISHSIVFIIAVSTMKGGRPTSGDARKSDGRLATKKAPEKRKTGSRKVKDPNKPKRPPSAFFVFMDQFRKEFKEKNPENKLVSVVGKAGGNKWKSMSDAEKAPYVAKADKLKDEYQRKMRVYDGSEVEKKNAAEDESSDKSKSEVSEEGAGSDELAVRCGDGEAAVAVVCEEVIDVGWRHIW</sequence>
<dbReference type="InterPro" id="IPR031061">
    <property type="entry name" value="HMGB_plant"/>
</dbReference>
<feature type="domain" description="HMG box" evidence="6">
    <location>
        <begin position="61"/>
        <end position="130"/>
    </location>
</feature>
<feature type="compositionally biased region" description="Basic and acidic residues" evidence="5">
    <location>
        <begin position="130"/>
        <end position="152"/>
    </location>
</feature>
<dbReference type="PANTHER" id="PTHR46261:SF35">
    <property type="entry name" value="HIGH MOBILITY GROUP B PROTEIN 4-RELATED"/>
    <property type="match status" value="1"/>
</dbReference>
<dbReference type="GO" id="GO:0003677">
    <property type="term" value="F:DNA binding"/>
    <property type="evidence" value="ECO:0007669"/>
    <property type="project" value="UniProtKB-UniRule"/>
</dbReference>
<keyword evidence="2 4" id="KW-0238">DNA-binding</keyword>
<dbReference type="SUPFAM" id="SSF47095">
    <property type="entry name" value="HMG-box"/>
    <property type="match status" value="1"/>
</dbReference>
<comment type="caution">
    <text evidence="7">The sequence shown here is derived from an EMBL/GenBank/DDBJ whole genome shotgun (WGS) entry which is preliminary data.</text>
</comment>
<evidence type="ECO:0000313" key="8">
    <source>
        <dbReference type="Proteomes" id="UP000775213"/>
    </source>
</evidence>
<organism evidence="7 8">
    <name type="scientific">Dendrobium chrysotoxum</name>
    <name type="common">Orchid</name>
    <dbReference type="NCBI Taxonomy" id="161865"/>
    <lineage>
        <taxon>Eukaryota</taxon>
        <taxon>Viridiplantae</taxon>
        <taxon>Streptophyta</taxon>
        <taxon>Embryophyta</taxon>
        <taxon>Tracheophyta</taxon>
        <taxon>Spermatophyta</taxon>
        <taxon>Magnoliopsida</taxon>
        <taxon>Liliopsida</taxon>
        <taxon>Asparagales</taxon>
        <taxon>Orchidaceae</taxon>
        <taxon>Epidendroideae</taxon>
        <taxon>Malaxideae</taxon>
        <taxon>Dendrobiinae</taxon>
        <taxon>Dendrobium</taxon>
    </lineage>
</organism>
<feature type="region of interest" description="Disordered" evidence="5">
    <location>
        <begin position="23"/>
        <end position="67"/>
    </location>
</feature>
<dbReference type="InterPro" id="IPR036910">
    <property type="entry name" value="HMG_box_dom_sf"/>
</dbReference>
<dbReference type="Proteomes" id="UP000775213">
    <property type="component" value="Unassembled WGS sequence"/>
</dbReference>
<keyword evidence="8" id="KW-1185">Reference proteome</keyword>
<evidence type="ECO:0000256" key="2">
    <source>
        <dbReference type="ARBA" id="ARBA00023125"/>
    </source>
</evidence>
<evidence type="ECO:0000313" key="7">
    <source>
        <dbReference type="EMBL" id="KAH0461846.1"/>
    </source>
</evidence>
<gene>
    <name evidence="7" type="ORF">IEQ34_009421</name>
</gene>
<feature type="compositionally biased region" description="Basic and acidic residues" evidence="5">
    <location>
        <begin position="31"/>
        <end position="60"/>
    </location>
</feature>
<dbReference type="Gene3D" id="1.10.30.10">
    <property type="entry name" value="High mobility group box domain"/>
    <property type="match status" value="1"/>
</dbReference>
<name>A0AAV7GYP3_DENCH</name>
<accession>A0AAV7GYP3</accession>
<evidence type="ECO:0000256" key="1">
    <source>
        <dbReference type="ARBA" id="ARBA00004123"/>
    </source>
</evidence>
<dbReference type="SMART" id="SM00398">
    <property type="entry name" value="HMG"/>
    <property type="match status" value="1"/>
</dbReference>
<feature type="DNA-binding region" description="HMG box" evidence="4">
    <location>
        <begin position="61"/>
        <end position="130"/>
    </location>
</feature>
<reference evidence="7 8" key="1">
    <citation type="journal article" date="2021" name="Hortic Res">
        <title>Chromosome-scale assembly of the Dendrobium chrysotoxum genome enhances the understanding of orchid evolution.</title>
        <authorList>
            <person name="Zhang Y."/>
            <person name="Zhang G.Q."/>
            <person name="Zhang D."/>
            <person name="Liu X.D."/>
            <person name="Xu X.Y."/>
            <person name="Sun W.H."/>
            <person name="Yu X."/>
            <person name="Zhu X."/>
            <person name="Wang Z.W."/>
            <person name="Zhao X."/>
            <person name="Zhong W.Y."/>
            <person name="Chen H."/>
            <person name="Yin W.L."/>
            <person name="Huang T."/>
            <person name="Niu S.C."/>
            <person name="Liu Z.J."/>
        </authorList>
    </citation>
    <scope>NUCLEOTIDE SEQUENCE [LARGE SCALE GENOMIC DNA]</scope>
    <source>
        <strain evidence="7">Lindl</strain>
    </source>
</reference>
<evidence type="ECO:0000256" key="4">
    <source>
        <dbReference type="PROSITE-ProRule" id="PRU00267"/>
    </source>
</evidence>
<dbReference type="PROSITE" id="PS50118">
    <property type="entry name" value="HMG_BOX_2"/>
    <property type="match status" value="1"/>
</dbReference>
<evidence type="ECO:0000259" key="6">
    <source>
        <dbReference type="PROSITE" id="PS50118"/>
    </source>
</evidence>